<dbReference type="Proteomes" id="UP000190625">
    <property type="component" value="Unassembled WGS sequence"/>
</dbReference>
<protein>
    <recommendedName>
        <fullName evidence="3">Inhibitor of sigma-G Gin</fullName>
    </recommendedName>
</protein>
<dbReference type="AlphaFoldDB" id="A0A1T4Q027"/>
<sequence>MFCIICGKEISDEQFGNTCASCEKEVNKLSQEMLKSKKQINFRQLRK</sequence>
<gene>
    <name evidence="1" type="ORF">SAMN02745118_02375</name>
</gene>
<organism evidence="1 2">
    <name type="scientific">Selenihalanaerobacter shriftii</name>
    <dbReference type="NCBI Taxonomy" id="142842"/>
    <lineage>
        <taxon>Bacteria</taxon>
        <taxon>Bacillati</taxon>
        <taxon>Bacillota</taxon>
        <taxon>Clostridia</taxon>
        <taxon>Halanaerobiales</taxon>
        <taxon>Halobacteroidaceae</taxon>
        <taxon>Selenihalanaerobacter</taxon>
    </lineage>
</organism>
<feature type="non-terminal residue" evidence="1">
    <location>
        <position position="47"/>
    </location>
</feature>
<evidence type="ECO:0000313" key="1">
    <source>
        <dbReference type="EMBL" id="SJZ97133.1"/>
    </source>
</evidence>
<evidence type="ECO:0000313" key="2">
    <source>
        <dbReference type="Proteomes" id="UP000190625"/>
    </source>
</evidence>
<evidence type="ECO:0008006" key="3">
    <source>
        <dbReference type="Google" id="ProtNLM"/>
    </source>
</evidence>
<accession>A0A1T4Q027</accession>
<reference evidence="2" key="1">
    <citation type="submission" date="2017-02" db="EMBL/GenBank/DDBJ databases">
        <authorList>
            <person name="Varghese N."/>
            <person name="Submissions S."/>
        </authorList>
    </citation>
    <scope>NUCLEOTIDE SEQUENCE [LARGE SCALE GENOMIC DNA]</scope>
    <source>
        <strain evidence="2">ATCC BAA-73</strain>
    </source>
</reference>
<proteinExistence type="predicted"/>
<dbReference type="EMBL" id="FUWM01000023">
    <property type="protein sequence ID" value="SJZ97133.1"/>
    <property type="molecule type" value="Genomic_DNA"/>
</dbReference>
<name>A0A1T4Q027_9FIRM</name>
<keyword evidence="2" id="KW-1185">Reference proteome</keyword>